<dbReference type="RefSeq" id="WP_171412282.1">
    <property type="nucleotide sequence ID" value="NZ_JABFJW010000013.1"/>
</dbReference>
<comment type="caution">
    <text evidence="2">The sequence shown here is derived from an EMBL/GenBank/DDBJ whole genome shotgun (WGS) entry which is preliminary data.</text>
</comment>
<evidence type="ECO:0000313" key="2">
    <source>
        <dbReference type="EMBL" id="NOK08015.1"/>
    </source>
</evidence>
<dbReference type="EMBL" id="JABFJW010000013">
    <property type="protein sequence ID" value="NOK08015.1"/>
    <property type="molecule type" value="Genomic_DNA"/>
</dbReference>
<reference evidence="2 3" key="1">
    <citation type="submission" date="2020-05" db="EMBL/GenBank/DDBJ databases">
        <authorList>
            <person name="Whitworth D."/>
        </authorList>
    </citation>
    <scope>NUCLEOTIDE SEQUENCE [LARGE SCALE GENOMIC DNA]</scope>
    <source>
        <strain evidence="2 3">CA046A</strain>
    </source>
</reference>
<gene>
    <name evidence="2" type="ORF">HNS30_03035</name>
</gene>
<evidence type="ECO:0000313" key="3">
    <source>
        <dbReference type="Proteomes" id="UP000528460"/>
    </source>
</evidence>
<name>A0A7Y4JN27_9BACT</name>
<evidence type="ECO:0000259" key="1">
    <source>
        <dbReference type="Pfam" id="PF20032"/>
    </source>
</evidence>
<dbReference type="Pfam" id="PF20032">
    <property type="entry name" value="ADYC"/>
    <property type="match status" value="1"/>
</dbReference>
<sequence length="260" mass="27947">MERVGSSDDFRAHTATDGEIIDLKITQAPVATPLNGGDTLPLYTVTTQDGKSFCPTEGYEPLPEEIQRHCPPGQTSCAYFEDLKGRAMLIPGSWRNNHWSVSGNEQTVSCITGAIAKCIKWGYKPGALLGGDAQKPLAEAFQACVRAARADYFGDGVSYTCANTKIDMYDKWGLNQKEIPGYGFESLWDANGLVCLNRARYPDCSNLTAVPDCADPVPGTGQPWTGVRGLIGVASEPHHLRDGVCPAAFDACPMPATASR</sequence>
<dbReference type="InterPro" id="IPR045426">
    <property type="entry name" value="ADYC"/>
</dbReference>
<accession>A0A7Y4JN27</accession>
<feature type="domain" description="ADYC" evidence="1">
    <location>
        <begin position="19"/>
        <end position="201"/>
    </location>
</feature>
<dbReference type="AlphaFoldDB" id="A0A7Y4JN27"/>
<proteinExistence type="predicted"/>
<protein>
    <recommendedName>
        <fullName evidence="1">ADYC domain-containing protein</fullName>
    </recommendedName>
</protein>
<organism evidence="2 3">
    <name type="scientific">Corallococcus exercitus</name>
    <dbReference type="NCBI Taxonomy" id="2316736"/>
    <lineage>
        <taxon>Bacteria</taxon>
        <taxon>Pseudomonadati</taxon>
        <taxon>Myxococcota</taxon>
        <taxon>Myxococcia</taxon>
        <taxon>Myxococcales</taxon>
        <taxon>Cystobacterineae</taxon>
        <taxon>Myxococcaceae</taxon>
        <taxon>Corallococcus</taxon>
    </lineage>
</organism>
<dbReference type="Proteomes" id="UP000528460">
    <property type="component" value="Unassembled WGS sequence"/>
</dbReference>